<protein>
    <submittedName>
        <fullName evidence="2">Uncharacterized protein</fullName>
    </submittedName>
</protein>
<feature type="compositionally biased region" description="Basic and acidic residues" evidence="1">
    <location>
        <begin position="26"/>
        <end position="50"/>
    </location>
</feature>
<feature type="compositionally biased region" description="Polar residues" evidence="1">
    <location>
        <begin position="55"/>
        <end position="68"/>
    </location>
</feature>
<dbReference type="Proteomes" id="UP001221898">
    <property type="component" value="Unassembled WGS sequence"/>
</dbReference>
<organism evidence="2 3">
    <name type="scientific">Aldrovandia affinis</name>
    <dbReference type="NCBI Taxonomy" id="143900"/>
    <lineage>
        <taxon>Eukaryota</taxon>
        <taxon>Metazoa</taxon>
        <taxon>Chordata</taxon>
        <taxon>Craniata</taxon>
        <taxon>Vertebrata</taxon>
        <taxon>Euteleostomi</taxon>
        <taxon>Actinopterygii</taxon>
        <taxon>Neopterygii</taxon>
        <taxon>Teleostei</taxon>
        <taxon>Notacanthiformes</taxon>
        <taxon>Halosauridae</taxon>
        <taxon>Aldrovandia</taxon>
    </lineage>
</organism>
<sequence length="128" mass="14053">MWSVDDAVASGSGRKGNLGQTSALDRVPRNFTADRPRRGDTPSEGGEQRCAHARTPTQTNHATRAELQASTRKISSLVKRFRPLSNAVMSLPVAREIGVTFPVVDSHSTCQPRPRRPVIMRHVLSARL</sequence>
<dbReference type="AlphaFoldDB" id="A0AAD7WE96"/>
<gene>
    <name evidence="2" type="ORF">AAFF_G00058170</name>
</gene>
<feature type="region of interest" description="Disordered" evidence="1">
    <location>
        <begin position="1"/>
        <end position="68"/>
    </location>
</feature>
<proteinExistence type="predicted"/>
<dbReference type="EMBL" id="JAINUG010000135">
    <property type="protein sequence ID" value="KAJ8393598.1"/>
    <property type="molecule type" value="Genomic_DNA"/>
</dbReference>
<reference evidence="2" key="1">
    <citation type="journal article" date="2023" name="Science">
        <title>Genome structures resolve the early diversification of teleost fishes.</title>
        <authorList>
            <person name="Parey E."/>
            <person name="Louis A."/>
            <person name="Montfort J."/>
            <person name="Bouchez O."/>
            <person name="Roques C."/>
            <person name="Iampietro C."/>
            <person name="Lluch J."/>
            <person name="Castinel A."/>
            <person name="Donnadieu C."/>
            <person name="Desvignes T."/>
            <person name="Floi Bucao C."/>
            <person name="Jouanno E."/>
            <person name="Wen M."/>
            <person name="Mejri S."/>
            <person name="Dirks R."/>
            <person name="Jansen H."/>
            <person name="Henkel C."/>
            <person name="Chen W.J."/>
            <person name="Zahm M."/>
            <person name="Cabau C."/>
            <person name="Klopp C."/>
            <person name="Thompson A.W."/>
            <person name="Robinson-Rechavi M."/>
            <person name="Braasch I."/>
            <person name="Lecointre G."/>
            <person name="Bobe J."/>
            <person name="Postlethwait J.H."/>
            <person name="Berthelot C."/>
            <person name="Roest Crollius H."/>
            <person name="Guiguen Y."/>
        </authorList>
    </citation>
    <scope>NUCLEOTIDE SEQUENCE</scope>
    <source>
        <strain evidence="2">NC1722</strain>
    </source>
</reference>
<name>A0AAD7WE96_9TELE</name>
<evidence type="ECO:0000313" key="2">
    <source>
        <dbReference type="EMBL" id="KAJ8393598.1"/>
    </source>
</evidence>
<keyword evidence="3" id="KW-1185">Reference proteome</keyword>
<evidence type="ECO:0000313" key="3">
    <source>
        <dbReference type="Proteomes" id="UP001221898"/>
    </source>
</evidence>
<evidence type="ECO:0000256" key="1">
    <source>
        <dbReference type="SAM" id="MobiDB-lite"/>
    </source>
</evidence>
<accession>A0AAD7WE96</accession>
<comment type="caution">
    <text evidence="2">The sequence shown here is derived from an EMBL/GenBank/DDBJ whole genome shotgun (WGS) entry which is preliminary data.</text>
</comment>